<feature type="compositionally biased region" description="Low complexity" evidence="5">
    <location>
        <begin position="40"/>
        <end position="52"/>
    </location>
</feature>
<reference evidence="7" key="1">
    <citation type="submission" date="2023-03" db="EMBL/GenBank/DDBJ databases">
        <title>Massive genome expansion in bonnet fungi (Mycena s.s.) driven by repeated elements and novel gene families across ecological guilds.</title>
        <authorList>
            <consortium name="Lawrence Berkeley National Laboratory"/>
            <person name="Harder C.B."/>
            <person name="Miyauchi S."/>
            <person name="Viragh M."/>
            <person name="Kuo A."/>
            <person name="Thoen E."/>
            <person name="Andreopoulos B."/>
            <person name="Lu D."/>
            <person name="Skrede I."/>
            <person name="Drula E."/>
            <person name="Henrissat B."/>
            <person name="Morin E."/>
            <person name="Kohler A."/>
            <person name="Barry K."/>
            <person name="LaButti K."/>
            <person name="Morin E."/>
            <person name="Salamov A."/>
            <person name="Lipzen A."/>
            <person name="Mereny Z."/>
            <person name="Hegedus B."/>
            <person name="Baldrian P."/>
            <person name="Stursova M."/>
            <person name="Weitz H."/>
            <person name="Taylor A."/>
            <person name="Grigoriev I.V."/>
            <person name="Nagy L.G."/>
            <person name="Martin F."/>
            <person name="Kauserud H."/>
        </authorList>
    </citation>
    <scope>NUCLEOTIDE SEQUENCE</scope>
    <source>
        <strain evidence="7">CBHHK002</strain>
    </source>
</reference>
<dbReference type="PANTHER" id="PTHR13000">
    <property type="entry name" value="NUCLEOPORIN P54"/>
    <property type="match status" value="1"/>
</dbReference>
<keyword evidence="3" id="KW-0811">Translocation</keyword>
<evidence type="ECO:0000256" key="1">
    <source>
        <dbReference type="ARBA" id="ARBA00004567"/>
    </source>
</evidence>
<feature type="compositionally biased region" description="Gly residues" evidence="5">
    <location>
        <begin position="53"/>
        <end position="63"/>
    </location>
</feature>
<feature type="domain" description="Nucleoporin Nup54 alpha-helical" evidence="6">
    <location>
        <begin position="318"/>
        <end position="460"/>
    </location>
</feature>
<dbReference type="Pfam" id="PF13874">
    <property type="entry name" value="Nup54"/>
    <property type="match status" value="1"/>
</dbReference>
<keyword evidence="3" id="KW-0509">mRNA transport</keyword>
<dbReference type="GO" id="GO:0017056">
    <property type="term" value="F:structural constituent of nuclear pore"/>
    <property type="evidence" value="ECO:0007669"/>
    <property type="project" value="TreeGrafter"/>
</dbReference>
<dbReference type="Gene3D" id="1.20.5.170">
    <property type="match status" value="1"/>
</dbReference>
<dbReference type="Proteomes" id="UP001218218">
    <property type="component" value="Unassembled WGS sequence"/>
</dbReference>
<sequence length="544" mass="55027">MSLFGQPQQQTSNIFGGGTTQPATTSIFGQPNTSQQAPSLFGGAANTNANTNGTGGGLFGGGTNTNAQGASTGLFGGGQQQAQPATGGLFGNTQQSQPAAGGSLFGNPQQQQGQQPASGGLFGNNANAGGGGLFGAAKPAGGLAGAPTLPSLNTGGSSLFGGGSTNGNAQPTQSIFGQPAPAPGAQQQQQQRPGLFGGAPSSSNIFGASAANANGAPKSAPAFGSSFGLGGQQQQQQPGNAFGASMLSTSALRPPGAAQPGQGQGQGQAADAQTQFARLTARIEGIAAAWNAAGPGCQFQYIFYNRVDPAQVGLYGRPPNATNDALWARAVRENPDPSCLVPAIAVGFDDLRQRVDAQGTQAGAHQEKLKELKTRLATLSSTQHQNSARLARLAAAQTQLTHRLLALASHLHLLVPALRSSGIRGEEEELRGWLEELREEVGVRGGGGGRMRGKLGELWALVGALGAAREGAAQSGGGGGEWKVVDEDGLARIAQILSEQQAGLVHLTKILKGDLADINVVLKGGGRQGEEGDGEELWGSRSRR</sequence>
<dbReference type="AlphaFoldDB" id="A0AAD6ZS05"/>
<proteinExistence type="predicted"/>
<dbReference type="InterPro" id="IPR025712">
    <property type="entry name" value="Nup54_alpha-helical_dom"/>
</dbReference>
<dbReference type="Pfam" id="PF13634">
    <property type="entry name" value="Nucleoporin_FG"/>
    <property type="match status" value="2"/>
</dbReference>
<dbReference type="InterPro" id="IPR025574">
    <property type="entry name" value="Nucleoporin_FG_rpt"/>
</dbReference>
<name>A0AAD6ZS05_9AGAR</name>
<dbReference type="InterPro" id="IPR024864">
    <property type="entry name" value="Nup54/Nup57/Nup44"/>
</dbReference>
<feature type="region of interest" description="Disordered" evidence="5">
    <location>
        <begin position="155"/>
        <end position="203"/>
    </location>
</feature>
<keyword evidence="3" id="KW-0906">Nuclear pore complex</keyword>
<dbReference type="GO" id="GO:0006999">
    <property type="term" value="P:nuclear pore organization"/>
    <property type="evidence" value="ECO:0007669"/>
    <property type="project" value="TreeGrafter"/>
</dbReference>
<keyword evidence="8" id="KW-1185">Reference proteome</keyword>
<evidence type="ECO:0000256" key="2">
    <source>
        <dbReference type="ARBA" id="ARBA00022448"/>
    </source>
</evidence>
<evidence type="ECO:0000256" key="5">
    <source>
        <dbReference type="SAM" id="MobiDB-lite"/>
    </source>
</evidence>
<dbReference type="GO" id="GO:0036228">
    <property type="term" value="P:protein localization to nuclear inner membrane"/>
    <property type="evidence" value="ECO:0007669"/>
    <property type="project" value="TreeGrafter"/>
</dbReference>
<feature type="compositionally biased region" description="Low complexity" evidence="5">
    <location>
        <begin position="177"/>
        <end position="194"/>
    </location>
</feature>
<feature type="region of interest" description="Disordered" evidence="5">
    <location>
        <begin position="1"/>
        <end position="124"/>
    </location>
</feature>
<evidence type="ECO:0000313" key="7">
    <source>
        <dbReference type="EMBL" id="KAJ7334662.1"/>
    </source>
</evidence>
<gene>
    <name evidence="7" type="ORF">DFH08DRAFT_290503</name>
</gene>
<protein>
    <submittedName>
        <fullName evidence="7">Nucleoporin complex subunit 54-domain-containing protein</fullName>
    </submittedName>
</protein>
<dbReference type="EMBL" id="JARIHO010000032">
    <property type="protein sequence ID" value="KAJ7334662.1"/>
    <property type="molecule type" value="Genomic_DNA"/>
</dbReference>
<evidence type="ECO:0000259" key="6">
    <source>
        <dbReference type="Pfam" id="PF13874"/>
    </source>
</evidence>
<accession>A0AAD6ZS05</accession>
<dbReference type="GO" id="GO:0044613">
    <property type="term" value="C:nuclear pore central transport channel"/>
    <property type="evidence" value="ECO:0007669"/>
    <property type="project" value="TreeGrafter"/>
</dbReference>
<dbReference type="PANTHER" id="PTHR13000:SF0">
    <property type="entry name" value="NUCLEOPORIN P54"/>
    <property type="match status" value="1"/>
</dbReference>
<feature type="compositionally biased region" description="Low complexity" evidence="5">
    <location>
        <begin position="254"/>
        <end position="273"/>
    </location>
</feature>
<comment type="caution">
    <text evidence="7">The sequence shown here is derived from an EMBL/GenBank/DDBJ whole genome shotgun (WGS) entry which is preliminary data.</text>
</comment>
<feature type="region of interest" description="Disordered" evidence="5">
    <location>
        <begin position="246"/>
        <end position="273"/>
    </location>
</feature>
<dbReference type="GO" id="GO:0006607">
    <property type="term" value="P:NLS-bearing protein import into nucleus"/>
    <property type="evidence" value="ECO:0007669"/>
    <property type="project" value="TreeGrafter"/>
</dbReference>
<evidence type="ECO:0000256" key="3">
    <source>
        <dbReference type="ARBA" id="ARBA00023132"/>
    </source>
</evidence>
<keyword evidence="4" id="KW-0539">Nucleus</keyword>
<keyword evidence="3" id="KW-0653">Protein transport</keyword>
<evidence type="ECO:0000256" key="4">
    <source>
        <dbReference type="ARBA" id="ARBA00023242"/>
    </source>
</evidence>
<organism evidence="7 8">
    <name type="scientific">Mycena albidolilacea</name>
    <dbReference type="NCBI Taxonomy" id="1033008"/>
    <lineage>
        <taxon>Eukaryota</taxon>
        <taxon>Fungi</taxon>
        <taxon>Dikarya</taxon>
        <taxon>Basidiomycota</taxon>
        <taxon>Agaricomycotina</taxon>
        <taxon>Agaricomycetes</taxon>
        <taxon>Agaricomycetidae</taxon>
        <taxon>Agaricales</taxon>
        <taxon>Marasmiineae</taxon>
        <taxon>Mycenaceae</taxon>
        <taxon>Mycena</taxon>
    </lineage>
</organism>
<comment type="subcellular location">
    <subcellularLocation>
        <location evidence="1">Nucleus</location>
        <location evidence="1">Nuclear pore complex</location>
    </subcellularLocation>
</comment>
<feature type="compositionally biased region" description="Polar residues" evidence="5">
    <location>
        <begin position="1"/>
        <end position="38"/>
    </location>
</feature>
<evidence type="ECO:0000313" key="8">
    <source>
        <dbReference type="Proteomes" id="UP001218218"/>
    </source>
</evidence>
<keyword evidence="2" id="KW-0813">Transport</keyword>